<dbReference type="EMBL" id="CM042027">
    <property type="protein sequence ID" value="KAI3803499.1"/>
    <property type="molecule type" value="Genomic_DNA"/>
</dbReference>
<accession>A0ACB9I5K4</accession>
<evidence type="ECO:0000313" key="2">
    <source>
        <dbReference type="Proteomes" id="UP001056120"/>
    </source>
</evidence>
<name>A0ACB9I5K4_9ASTR</name>
<reference evidence="1 2" key="2">
    <citation type="journal article" date="2022" name="Mol. Ecol. Resour.">
        <title>The genomes of chicory, endive, great burdock and yacon provide insights into Asteraceae paleo-polyploidization history and plant inulin production.</title>
        <authorList>
            <person name="Fan W."/>
            <person name="Wang S."/>
            <person name="Wang H."/>
            <person name="Wang A."/>
            <person name="Jiang F."/>
            <person name="Liu H."/>
            <person name="Zhao H."/>
            <person name="Xu D."/>
            <person name="Zhang Y."/>
        </authorList>
    </citation>
    <scope>NUCLEOTIDE SEQUENCE [LARGE SCALE GENOMIC DNA]</scope>
    <source>
        <strain evidence="2">cv. Yunnan</strain>
        <tissue evidence="1">Leaves</tissue>
    </source>
</reference>
<evidence type="ECO:0000313" key="1">
    <source>
        <dbReference type="EMBL" id="KAI3803499.1"/>
    </source>
</evidence>
<gene>
    <name evidence="1" type="ORF">L1987_31651</name>
</gene>
<protein>
    <submittedName>
        <fullName evidence="1">Uncharacterized protein</fullName>
    </submittedName>
</protein>
<comment type="caution">
    <text evidence="1">The sequence shown here is derived from an EMBL/GenBank/DDBJ whole genome shotgun (WGS) entry which is preliminary data.</text>
</comment>
<proteinExistence type="predicted"/>
<keyword evidence="2" id="KW-1185">Reference proteome</keyword>
<dbReference type="Proteomes" id="UP001056120">
    <property type="component" value="Linkage Group LG10"/>
</dbReference>
<organism evidence="1 2">
    <name type="scientific">Smallanthus sonchifolius</name>
    <dbReference type="NCBI Taxonomy" id="185202"/>
    <lineage>
        <taxon>Eukaryota</taxon>
        <taxon>Viridiplantae</taxon>
        <taxon>Streptophyta</taxon>
        <taxon>Embryophyta</taxon>
        <taxon>Tracheophyta</taxon>
        <taxon>Spermatophyta</taxon>
        <taxon>Magnoliopsida</taxon>
        <taxon>eudicotyledons</taxon>
        <taxon>Gunneridae</taxon>
        <taxon>Pentapetalae</taxon>
        <taxon>asterids</taxon>
        <taxon>campanulids</taxon>
        <taxon>Asterales</taxon>
        <taxon>Asteraceae</taxon>
        <taxon>Asteroideae</taxon>
        <taxon>Heliantheae alliance</taxon>
        <taxon>Millerieae</taxon>
        <taxon>Smallanthus</taxon>
    </lineage>
</organism>
<reference evidence="2" key="1">
    <citation type="journal article" date="2022" name="Mol. Ecol. Resour.">
        <title>The genomes of chicory, endive, great burdock and yacon provide insights into Asteraceae palaeo-polyploidization history and plant inulin production.</title>
        <authorList>
            <person name="Fan W."/>
            <person name="Wang S."/>
            <person name="Wang H."/>
            <person name="Wang A."/>
            <person name="Jiang F."/>
            <person name="Liu H."/>
            <person name="Zhao H."/>
            <person name="Xu D."/>
            <person name="Zhang Y."/>
        </authorList>
    </citation>
    <scope>NUCLEOTIDE SEQUENCE [LARGE SCALE GENOMIC DNA]</scope>
    <source>
        <strain evidence="2">cv. Yunnan</strain>
    </source>
</reference>
<sequence>MVGGYKQRTCTWVVAGNGMEEAGDLLEDSWFFGNLLNTKTRTFSRSYSDLASTSCPLCSTQEHVKNERKSTSFSSRKQPPVAPPSLNRTPSLPNSIETQYFLMKKPDPGTDFMPSLVGKDEKDVIIKNEPKSSSLSSRKQPPVAPSTPTQTPSLSNSKETKSFQMKKPDKNLTRASSMSSCMVGSDQEDEDDQER</sequence>